<evidence type="ECO:0000313" key="20">
    <source>
        <dbReference type="WBParaSite" id="HNAJ_0000040201-mRNA-1"/>
    </source>
</evidence>
<feature type="compositionally biased region" description="Polar residues" evidence="14">
    <location>
        <begin position="1414"/>
        <end position="1423"/>
    </location>
</feature>
<feature type="domain" description="BAH" evidence="17">
    <location>
        <begin position="1712"/>
        <end position="1832"/>
    </location>
</feature>
<feature type="domain" description="Bromo" evidence="15">
    <location>
        <begin position="421"/>
        <end position="482"/>
    </location>
</feature>
<dbReference type="PANTHER" id="PTHR16062">
    <property type="entry name" value="SWI/SNF-RELATED"/>
    <property type="match status" value="1"/>
</dbReference>
<evidence type="ECO:0000256" key="6">
    <source>
        <dbReference type="ARBA" id="ARBA00023117"/>
    </source>
</evidence>
<comment type="subcellular location">
    <subcellularLocation>
        <location evidence="1">Nucleus</location>
    </subcellularLocation>
</comment>
<organism evidence="20">
    <name type="scientific">Rodentolepis nana</name>
    <name type="common">Dwarf tapeworm</name>
    <name type="synonym">Hymenolepis nana</name>
    <dbReference type="NCBI Taxonomy" id="102285"/>
    <lineage>
        <taxon>Eukaryota</taxon>
        <taxon>Metazoa</taxon>
        <taxon>Spiralia</taxon>
        <taxon>Lophotrochozoa</taxon>
        <taxon>Platyhelminthes</taxon>
        <taxon>Cestoda</taxon>
        <taxon>Eucestoda</taxon>
        <taxon>Cyclophyllidea</taxon>
        <taxon>Hymenolepididae</taxon>
        <taxon>Rodentolepis</taxon>
    </lineage>
</organism>
<feature type="region of interest" description="Disordered" evidence="14">
    <location>
        <begin position="1367"/>
        <end position="1393"/>
    </location>
</feature>
<feature type="compositionally biased region" description="Low complexity" evidence="14">
    <location>
        <begin position="509"/>
        <end position="519"/>
    </location>
</feature>
<feature type="region of interest" description="Disordered" evidence="14">
    <location>
        <begin position="1409"/>
        <end position="1442"/>
    </location>
</feature>
<evidence type="ECO:0000256" key="10">
    <source>
        <dbReference type="PIRSR" id="PIRSR600246-3"/>
    </source>
</evidence>
<evidence type="ECO:0000256" key="4">
    <source>
        <dbReference type="ARBA" id="ARBA00022853"/>
    </source>
</evidence>
<feature type="compositionally biased region" description="Basic residues" evidence="14">
    <location>
        <begin position="735"/>
        <end position="744"/>
    </location>
</feature>
<feature type="domain" description="Bromo" evidence="15">
    <location>
        <begin position="878"/>
        <end position="948"/>
    </location>
</feature>
<evidence type="ECO:0000313" key="18">
    <source>
        <dbReference type="EMBL" id="VDN96262.1"/>
    </source>
</evidence>
<feature type="region of interest" description="Disordered" evidence="14">
    <location>
        <begin position="2021"/>
        <end position="2055"/>
    </location>
</feature>
<dbReference type="GO" id="GO:0006368">
    <property type="term" value="P:transcription elongation by RNA polymerase II"/>
    <property type="evidence" value="ECO:0007669"/>
    <property type="project" value="TreeGrafter"/>
</dbReference>
<dbReference type="PANTHER" id="PTHR16062:SF22">
    <property type="entry name" value="HISTONE-LYSINE N-METHYLTRANSFERASE ASH1L"/>
    <property type="match status" value="1"/>
</dbReference>
<feature type="domain" description="Bromo" evidence="15">
    <location>
        <begin position="579"/>
        <end position="649"/>
    </location>
</feature>
<dbReference type="InterPro" id="IPR001487">
    <property type="entry name" value="Bromodomain"/>
</dbReference>
<dbReference type="PROSITE" id="PS00633">
    <property type="entry name" value="BROMODOMAIN_1"/>
    <property type="match status" value="3"/>
</dbReference>
<dbReference type="InterPro" id="IPR029055">
    <property type="entry name" value="Ntn_hydrolases_N"/>
</dbReference>
<keyword evidence="6 11" id="KW-0103">Bromodomain</keyword>
<dbReference type="InterPro" id="IPR009071">
    <property type="entry name" value="HMG_box_dom"/>
</dbReference>
<evidence type="ECO:0000256" key="12">
    <source>
        <dbReference type="PROSITE-ProRule" id="PRU00267"/>
    </source>
</evidence>
<dbReference type="CDD" id="cd04514">
    <property type="entry name" value="Taspase1_like"/>
    <property type="match status" value="1"/>
</dbReference>
<dbReference type="PRINTS" id="PR00503">
    <property type="entry name" value="BROMODOMAIN"/>
</dbReference>
<evidence type="ECO:0000256" key="1">
    <source>
        <dbReference type="ARBA" id="ARBA00004123"/>
    </source>
</evidence>
<dbReference type="SMART" id="SM00439">
    <property type="entry name" value="BAH"/>
    <property type="match status" value="2"/>
</dbReference>
<dbReference type="PROSITE" id="PS50014">
    <property type="entry name" value="BROMODOMAIN_2"/>
    <property type="match status" value="5"/>
</dbReference>
<dbReference type="InterPro" id="IPR000246">
    <property type="entry name" value="Peptidase_T2"/>
</dbReference>
<dbReference type="SMART" id="SM00297">
    <property type="entry name" value="BROMO"/>
    <property type="match status" value="5"/>
</dbReference>
<keyword evidence="12" id="KW-0238">DNA-binding</keyword>
<dbReference type="Gene3D" id="1.10.30.10">
    <property type="entry name" value="High mobility group box domain"/>
    <property type="match status" value="1"/>
</dbReference>
<dbReference type="InterPro" id="IPR037464">
    <property type="entry name" value="Taspase1"/>
</dbReference>
<dbReference type="SUPFAM" id="SSF47095">
    <property type="entry name" value="HMG-box"/>
    <property type="match status" value="1"/>
</dbReference>
<sequence>MFAVIVHVGAGFHSKTKDLLYKKLCEDACNAAVHVLSNFSSDHAALNAVTAAVSVLENSSLTNAGFGSCLNIDGHVECDAGIMCGRCLIFSSVGSVSCVKNPIEIPKHLLLQHLSEPRSPIGRVKPLSLCGDGAKQWAAEIGIPLVPSDSLVSNAARNKWRNYCKLLDESSSVSQAHFKKPRLDTVGAVCLDSSGNICSATSSGGIPLKFAGRIGQATVYGCGSWAEVTSDISVGCVTSGTGEQLIKTQLAQRIASKILKQNEKQSLSDIVDSTFQGEFLDSKFLRYEETQKLGGVIGLSKMPAVANDPSSPSIIDLFVKHSTESVAFGYFVSGQTSKPIFGVSRKPESSLTGSKYFSTAFQMPRRSLSEDRGDPSESDDTTSSTDKSKKSFAVKQSLCYTVYNRLKKINKDDGTPLVHALRLPNKRSHPEYFEKITEPIDPDKILNKIKTSKYSSIGEMGEDIKLIVSNTHSFFGPTSTEGKDANALEEAFNKEVQRAQALTGSKAPSVASTSSSVTRSSRRVFKRERTDDEETDNDVVSVALSEISEASTSTSHRTNVNEQALEAFFASIVSFETAGGRQIAQTFATLPPKQVYPQYYEVITNPIDLRMISQRIISGFYHTFGEIEHDFVQMARNAKHFNEPKSQIYKDAVILLQIVKEKKAMVKKRMKLDPDEESTDDNAHEITVDYANLPDPVDFASPITKMEEDDDNEGDYEGDEDGETNISTPSTTAVIKRRRGRPRKQPTDSVASPVPSEGSVADRSSIGAPLTPVGGGQIGTPPQSTATVPASGSLTSSLPSGSIVGGGGGNSSIVDVSSLMLEEQIIPPGSPPNMAPFIDPAGGEEQLIPTMLSTAAVGSLRWWGEHVLEAICTATNSMGTLLALPFMRLPSKKMYPDYFRRIVNPICLAKIRRKIKRNEYHSLADVRSDLDRVFMNAQTYNMEGSDIYNVAVYLQQLTKCKFVELGQIAAKAESAGLLSPGTKRRQSRAPGEDEATPSKRRHPMTAEEARNKRLINLYNAVFNHVDEDGHRPRDTFMVLPSREEYPDYYEVIPEPIDLTIIKERMEANYYPTHQAMVADLRLMFNNARRYNEEDSQVYRDADTLDRVVKKRLKSLGPYASCPQGVPRSPTTIRPQQDLATAYGGMVPVQHAGPALSPLQRLMYEVFQAIREYRDPMGRQLSTLFLRLPSRADLPAYYEFIKRPIEFQGIAKNLLQGTYNEFEEFMNDIFLMFDNACAFNEPDSQIYKDTLVLHQVALAKRNMLLSQTYSSGTVIPGLMPTSVPDVLPSVRRLLTSLHNAMLTACDTDGRGLVDSLIAGDGTETSVTSATAARLAALHRSVADGSYRRLDRLQADWLEVLRRARVGEEPERMAALSENDAKSNQPTPQQRQDAAELARRWIRLRDSMCKRANSAPAAQQTNSAPGESSGNESTGSGAPGMSLPTNWHIVSTAMAYTEAALERDLNNEVEEHKPVVFPDDGEGDLPPLSEGETELQSVESKGQIYKVGDYVYIEPLRQDVAQLHIGRITRISETPAANPNEGENKGSSTVKVRCAIYMRSIEAKPSRRRRLLAAEVFRTSSSRVVEPSKLFGYCLVMHISHFIRCRPKNIDERDVYVCESQYSLASNLFAKIRRWGAPTPSHIELEDRVSPFVPTRLPPSEPLDSALEQVNTASFACMTFPLDRPLQTVVDEVSKAENITSFEQYVIANEETHITLKQGDCVFVPSTTSGSDRQILRIEKIWKNNDEESVSVTGSIFIFPIEVEHLPTRVFFPREVFLTSNDRATFPISSIKTKVMIMRPADYFIARPTCYRDVDIFICESKYIEEEKVLRKMKKGFKKFKFSADTLEDEFFLFNQPIVPHKEASPLLVKASPTPLGLDQLNQPPAMAYACVMAAANGQPTPVVDYGPRLAPAPPHSPDVGQLAFMEVGLDRTGKKRKLRKPPSGYVIYAGEVRKKLLQDRPDAPFGEISREVGLMWRQMPSHERDIYERKARVIKRRMEEQESQQKARLHEQEKMLHHHEMVPHHGDHHHGTPGQSQLQMQGPGQHGTPGGAPHHPAAATMQFYQTATPGQPGTATVIQMMHTTTSSSVANSATMQPRPSMMEQGLVLTNQMSHAPVLATTGGQQVIYQFAGQQAPQGMVQASTVGPQNVNLGGSQVILTHHPQQMGLPQQHHPGTPQHFTMMQAQQQVQHQQHQSVRPPNVMPAQQVQVVQQLTQTTAEGSHQTASTVVNGSGATGTTTAVVPQPMTAAAIQAQPAPHPAAPPSRAPSPLFVSVPPRTSRVLHSEIYQKYIGRLRSSTQYLSDWKKQLTGAAEPPPQLNQNYAAQLATSYFDTPQLHSHQGSLVDALWGLRDNLIKDTINIRTRALGLEEL</sequence>
<keyword evidence="3" id="KW-0677">Repeat</keyword>
<evidence type="ECO:0000256" key="3">
    <source>
        <dbReference type="ARBA" id="ARBA00022737"/>
    </source>
</evidence>
<dbReference type="InterPro" id="IPR043151">
    <property type="entry name" value="BAH_sf"/>
</dbReference>
<dbReference type="Gene3D" id="3.60.20.30">
    <property type="entry name" value="(Glycosyl)asparaginase"/>
    <property type="match status" value="1"/>
</dbReference>
<evidence type="ECO:0000259" key="15">
    <source>
        <dbReference type="PROSITE" id="PS50014"/>
    </source>
</evidence>
<feature type="domain" description="BAH" evidence="17">
    <location>
        <begin position="1501"/>
        <end position="1631"/>
    </location>
</feature>
<keyword evidence="19" id="KW-1185">Reference proteome</keyword>
<feature type="DNA-binding region" description="HMG box" evidence="12">
    <location>
        <begin position="1937"/>
        <end position="2005"/>
    </location>
</feature>
<dbReference type="GO" id="GO:0004298">
    <property type="term" value="F:threonine-type endopeptidase activity"/>
    <property type="evidence" value="ECO:0007669"/>
    <property type="project" value="InterPro"/>
</dbReference>
<dbReference type="InterPro" id="IPR036910">
    <property type="entry name" value="HMG_box_dom_sf"/>
</dbReference>
<dbReference type="Pfam" id="PF00439">
    <property type="entry name" value="Bromodomain"/>
    <property type="match status" value="5"/>
</dbReference>
<evidence type="ECO:0000256" key="14">
    <source>
        <dbReference type="SAM" id="MobiDB-lite"/>
    </source>
</evidence>
<feature type="domain" description="Bromo" evidence="15">
    <location>
        <begin position="1028"/>
        <end position="1098"/>
    </location>
</feature>
<feature type="compositionally biased region" description="Low complexity" evidence="14">
    <location>
        <begin position="1424"/>
        <end position="1434"/>
    </location>
</feature>
<feature type="region of interest" description="Disordered" evidence="14">
    <location>
        <begin position="693"/>
        <end position="794"/>
    </location>
</feature>
<dbReference type="GO" id="GO:0003677">
    <property type="term" value="F:DNA binding"/>
    <property type="evidence" value="ECO:0007669"/>
    <property type="project" value="UniProtKB-UniRule"/>
</dbReference>
<dbReference type="Pfam" id="PF01426">
    <property type="entry name" value="BAH"/>
    <property type="match status" value="2"/>
</dbReference>
<dbReference type="SUPFAM" id="SSF56235">
    <property type="entry name" value="N-terminal nucleophile aminohydrolases (Ntn hydrolases)"/>
    <property type="match status" value="1"/>
</dbReference>
<evidence type="ECO:0000259" key="16">
    <source>
        <dbReference type="PROSITE" id="PS50118"/>
    </source>
</evidence>
<dbReference type="STRING" id="102285.A0A0R3T0P4"/>
<dbReference type="OrthoDB" id="10009055at2759"/>
<keyword evidence="13" id="KW-0175">Coiled coil</keyword>
<feature type="domain" description="Bromo" evidence="15">
    <location>
        <begin position="1176"/>
        <end position="1246"/>
    </location>
</feature>
<dbReference type="Proteomes" id="UP000278807">
    <property type="component" value="Unassembled WGS sequence"/>
</dbReference>
<accession>A0A0R3T0P4</accession>
<dbReference type="Pfam" id="PF00505">
    <property type="entry name" value="HMG_box"/>
    <property type="match status" value="1"/>
</dbReference>
<reference evidence="20" key="1">
    <citation type="submission" date="2017-02" db="UniProtKB">
        <authorList>
            <consortium name="WormBaseParasite"/>
        </authorList>
    </citation>
    <scope>IDENTIFICATION</scope>
</reference>
<feature type="region of interest" description="Disordered" evidence="14">
    <location>
        <begin position="1473"/>
        <end position="1495"/>
    </location>
</feature>
<evidence type="ECO:0000256" key="8">
    <source>
        <dbReference type="ARBA" id="ARBA00023242"/>
    </source>
</evidence>
<dbReference type="InterPro" id="IPR001025">
    <property type="entry name" value="BAH_dom"/>
</dbReference>
<keyword evidence="4" id="KW-0156">Chromatin regulator</keyword>
<evidence type="ECO:0000256" key="2">
    <source>
        <dbReference type="ARBA" id="ARBA00010872"/>
    </source>
</evidence>
<feature type="coiled-coil region" evidence="13">
    <location>
        <begin position="1983"/>
        <end position="2014"/>
    </location>
</feature>
<feature type="compositionally biased region" description="Polar residues" evidence="14">
    <location>
        <begin position="724"/>
        <end position="733"/>
    </location>
</feature>
<gene>
    <name evidence="18" type="ORF">HNAJ_LOCUS403</name>
</gene>
<evidence type="ECO:0000256" key="7">
    <source>
        <dbReference type="ARBA" id="ARBA00023163"/>
    </source>
</evidence>
<feature type="region of interest" description="Disordered" evidence="14">
    <location>
        <begin position="977"/>
        <end position="1006"/>
    </location>
</feature>
<feature type="compositionally biased region" description="Polar residues" evidence="14">
    <location>
        <begin position="780"/>
        <end position="790"/>
    </location>
</feature>
<dbReference type="SMART" id="SM00398">
    <property type="entry name" value="HMG"/>
    <property type="match status" value="1"/>
</dbReference>
<evidence type="ECO:0000259" key="17">
    <source>
        <dbReference type="PROSITE" id="PS51038"/>
    </source>
</evidence>
<dbReference type="InterPro" id="IPR037382">
    <property type="entry name" value="Rsc/polybromo"/>
</dbReference>
<dbReference type="PROSITE" id="PS50118">
    <property type="entry name" value="HMG_BOX_2"/>
    <property type="match status" value="1"/>
</dbReference>
<dbReference type="Gene3D" id="2.30.30.490">
    <property type="match status" value="2"/>
</dbReference>
<evidence type="ECO:0000256" key="11">
    <source>
        <dbReference type="PROSITE-ProRule" id="PRU00035"/>
    </source>
</evidence>
<comment type="similarity">
    <text evidence="2">Belongs to the Ntn-hydrolase family.</text>
</comment>
<keyword evidence="8 12" id="KW-0539">Nucleus</keyword>
<dbReference type="SUPFAM" id="SSF47370">
    <property type="entry name" value="Bromodomain"/>
    <property type="match status" value="5"/>
</dbReference>
<reference evidence="18 19" key="2">
    <citation type="submission" date="2018-11" db="EMBL/GenBank/DDBJ databases">
        <authorList>
            <consortium name="Pathogen Informatics"/>
        </authorList>
    </citation>
    <scope>NUCLEOTIDE SEQUENCE [LARGE SCALE GENOMIC DNA]</scope>
</reference>
<dbReference type="GO" id="GO:0003682">
    <property type="term" value="F:chromatin binding"/>
    <property type="evidence" value="ECO:0007669"/>
    <property type="project" value="InterPro"/>
</dbReference>
<dbReference type="GO" id="GO:0006338">
    <property type="term" value="P:chromatin remodeling"/>
    <property type="evidence" value="ECO:0007669"/>
    <property type="project" value="InterPro"/>
</dbReference>
<name>A0A0R3T0P4_RODNA</name>
<dbReference type="PROSITE" id="PS51038">
    <property type="entry name" value="BAH"/>
    <property type="match status" value="2"/>
</dbReference>
<feature type="domain" description="HMG box" evidence="16">
    <location>
        <begin position="1937"/>
        <end position="2005"/>
    </location>
</feature>
<dbReference type="InterPro" id="IPR036427">
    <property type="entry name" value="Bromodomain-like_sf"/>
</dbReference>
<evidence type="ECO:0000256" key="9">
    <source>
        <dbReference type="PIRSR" id="PIRSR600246-1"/>
    </source>
</evidence>
<feature type="region of interest" description="Disordered" evidence="14">
    <location>
        <begin position="502"/>
        <end position="537"/>
    </location>
</feature>
<feature type="region of interest" description="Disordered" evidence="14">
    <location>
        <begin position="364"/>
        <end position="389"/>
    </location>
</feature>
<evidence type="ECO:0000313" key="19">
    <source>
        <dbReference type="Proteomes" id="UP000278807"/>
    </source>
</evidence>
<feature type="compositionally biased region" description="Polar residues" evidence="14">
    <location>
        <begin position="1380"/>
        <end position="1390"/>
    </location>
</feature>
<feature type="active site" description="Nucleophile" evidence="9">
    <location>
        <position position="185"/>
    </location>
</feature>
<keyword evidence="5" id="KW-0805">Transcription regulation</keyword>
<dbReference type="Gene3D" id="1.20.920.10">
    <property type="entry name" value="Bromodomain-like"/>
    <property type="match status" value="6"/>
</dbReference>
<dbReference type="GO" id="GO:0016586">
    <property type="term" value="C:RSC-type complex"/>
    <property type="evidence" value="ECO:0007669"/>
    <property type="project" value="InterPro"/>
</dbReference>
<dbReference type="WBParaSite" id="HNAJ_0000040201-mRNA-1">
    <property type="protein sequence ID" value="HNAJ_0000040201-mRNA-1"/>
    <property type="gene ID" value="HNAJ_0000040201"/>
</dbReference>
<protein>
    <submittedName>
        <fullName evidence="20">Bromo domain-containing protein</fullName>
    </submittedName>
</protein>
<evidence type="ECO:0000256" key="5">
    <source>
        <dbReference type="ARBA" id="ARBA00023015"/>
    </source>
</evidence>
<feature type="site" description="Cleavage; by autolysis" evidence="10">
    <location>
        <begin position="184"/>
        <end position="185"/>
    </location>
</feature>
<dbReference type="InterPro" id="IPR018359">
    <property type="entry name" value="Bromodomain_CS"/>
</dbReference>
<proteinExistence type="inferred from homology"/>
<dbReference type="Pfam" id="PF01112">
    <property type="entry name" value="Asparaginase_2"/>
    <property type="match status" value="1"/>
</dbReference>
<feature type="compositionally biased region" description="Acidic residues" evidence="14">
    <location>
        <begin position="707"/>
        <end position="723"/>
    </location>
</feature>
<keyword evidence="7" id="KW-0804">Transcription</keyword>
<dbReference type="EMBL" id="UZAE01000101">
    <property type="protein sequence ID" value="VDN96262.1"/>
    <property type="molecule type" value="Genomic_DNA"/>
</dbReference>
<evidence type="ECO:0000256" key="13">
    <source>
        <dbReference type="SAM" id="Coils"/>
    </source>
</evidence>